<comment type="caution">
    <text evidence="2">The sequence shown here is derived from an EMBL/GenBank/DDBJ whole genome shotgun (WGS) entry which is preliminary data.</text>
</comment>
<feature type="coiled-coil region" evidence="1">
    <location>
        <begin position="52"/>
        <end position="79"/>
    </location>
</feature>
<name>A0A8S3D6Y5_9BILA</name>
<protein>
    <submittedName>
        <fullName evidence="2">Uncharacterized protein</fullName>
    </submittedName>
</protein>
<evidence type="ECO:0000256" key="1">
    <source>
        <dbReference type="SAM" id="Coils"/>
    </source>
</evidence>
<organism evidence="2 3">
    <name type="scientific">Rotaria magnacalcarata</name>
    <dbReference type="NCBI Taxonomy" id="392030"/>
    <lineage>
        <taxon>Eukaryota</taxon>
        <taxon>Metazoa</taxon>
        <taxon>Spiralia</taxon>
        <taxon>Gnathifera</taxon>
        <taxon>Rotifera</taxon>
        <taxon>Eurotatoria</taxon>
        <taxon>Bdelloidea</taxon>
        <taxon>Philodinida</taxon>
        <taxon>Philodinidae</taxon>
        <taxon>Rotaria</taxon>
    </lineage>
</organism>
<keyword evidence="1" id="KW-0175">Coiled coil</keyword>
<dbReference type="Proteomes" id="UP000676336">
    <property type="component" value="Unassembled WGS sequence"/>
</dbReference>
<dbReference type="EMBL" id="CAJOBI010183972">
    <property type="protein sequence ID" value="CAF4936957.1"/>
    <property type="molecule type" value="Genomic_DNA"/>
</dbReference>
<proteinExistence type="predicted"/>
<dbReference type="AlphaFoldDB" id="A0A8S3D6Y5"/>
<evidence type="ECO:0000313" key="3">
    <source>
        <dbReference type="Proteomes" id="UP000676336"/>
    </source>
</evidence>
<reference evidence="2" key="1">
    <citation type="submission" date="2021-02" db="EMBL/GenBank/DDBJ databases">
        <authorList>
            <person name="Nowell W R."/>
        </authorList>
    </citation>
    <scope>NUCLEOTIDE SEQUENCE</scope>
</reference>
<evidence type="ECO:0000313" key="2">
    <source>
        <dbReference type="EMBL" id="CAF4936957.1"/>
    </source>
</evidence>
<gene>
    <name evidence="2" type="ORF">SMN809_LOCUS53456</name>
</gene>
<feature type="non-terminal residue" evidence="2">
    <location>
        <position position="1"/>
    </location>
</feature>
<accession>A0A8S3D6Y5</accession>
<feature type="non-terminal residue" evidence="2">
    <location>
        <position position="81"/>
    </location>
</feature>
<sequence>RLRQCIAGEEVEEYFQQLHGHVNQWETQSINKIRDTAIDIRQQLKFINQRYHNSTHDQLRQLKQQIRNAQNDGNFFENDLK</sequence>